<dbReference type="InterPro" id="IPR038763">
    <property type="entry name" value="DHH_sf"/>
</dbReference>
<dbReference type="Proteomes" id="UP001224644">
    <property type="component" value="Unassembled WGS sequence"/>
</dbReference>
<reference evidence="3" key="1">
    <citation type="journal article" date="2019" name="Int. J. Syst. Evol. Microbiol.">
        <title>The Global Catalogue of Microorganisms (GCM) 10K type strain sequencing project: providing services to taxonomists for standard genome sequencing and annotation.</title>
        <authorList>
            <consortium name="The Broad Institute Genomics Platform"/>
            <consortium name="The Broad Institute Genome Sequencing Center for Infectious Disease"/>
            <person name="Wu L."/>
            <person name="Ma J."/>
        </authorList>
    </citation>
    <scope>NUCLEOTIDE SEQUENCE [LARGE SCALE GENOMIC DNA]</scope>
    <source>
        <strain evidence="3">CECT 7069</strain>
    </source>
</reference>
<keyword evidence="2" id="KW-0808">Transferase</keyword>
<dbReference type="EMBL" id="JAUFPX010000006">
    <property type="protein sequence ID" value="MDN3590836.1"/>
    <property type="molecule type" value="Genomic_DNA"/>
</dbReference>
<gene>
    <name evidence="2" type="ORF">QWZ12_09450</name>
</gene>
<dbReference type="GO" id="GO:0008168">
    <property type="term" value="F:methyltransferase activity"/>
    <property type="evidence" value="ECO:0007669"/>
    <property type="project" value="UniProtKB-KW"/>
</dbReference>
<name>A0ABT8BFN0_9HYPH</name>
<protein>
    <submittedName>
        <fullName evidence="2">Dimethylmenaquinone methyltransferase</fullName>
    </submittedName>
</protein>
<comment type="caution">
    <text evidence="2">The sequence shown here is derived from an EMBL/GenBank/DDBJ whole genome shotgun (WGS) entry which is preliminary data.</text>
</comment>
<sequence>MTVTQITHHDLDGYGASTIVGRFVPVSRIVHVPRYSDVGPVVEGELKRLGRTRKPETLILTDLGLEPVAVTFIRNFAAMNRGRPEEERHRLIVLDHHASSIDRLREQNLEPVAEADDPSVSRFDLDDPAITVLIDEGRCATKLAYHRRALYAPEATEGDADLLALVEAVDAVDLWRKDRPTFAGGHALDEVFWDNVSNLVPIGHEWHDRFVSDLLVALAARLREGASPAELEAGVGGIRTAIVNGYLAGDATDDPRLTTRMRLARVLARSDLFQPLSDGTYLSFGLDSGTFQRVSDLIMDAGKAKRVLNVQRTGNMSFRSNDETALEGARRFRGGGHKDAAGGKLPTGSAFSLADAIAQVEPILNPPPPDPSSSPFAALKGWKG</sequence>
<evidence type="ECO:0000313" key="2">
    <source>
        <dbReference type="EMBL" id="MDN3590836.1"/>
    </source>
</evidence>
<organism evidence="2 3">
    <name type="scientific">Methylobacterium adhaesivum</name>
    <dbReference type="NCBI Taxonomy" id="333297"/>
    <lineage>
        <taxon>Bacteria</taxon>
        <taxon>Pseudomonadati</taxon>
        <taxon>Pseudomonadota</taxon>
        <taxon>Alphaproteobacteria</taxon>
        <taxon>Hyphomicrobiales</taxon>
        <taxon>Methylobacteriaceae</taxon>
        <taxon>Methylobacterium</taxon>
    </lineage>
</organism>
<dbReference type="RefSeq" id="WP_238222593.1">
    <property type="nucleotide sequence ID" value="NZ_BPQD01000003.1"/>
</dbReference>
<dbReference type="SUPFAM" id="SSF64182">
    <property type="entry name" value="DHH phosphoesterases"/>
    <property type="match status" value="1"/>
</dbReference>
<dbReference type="GO" id="GO:0032259">
    <property type="term" value="P:methylation"/>
    <property type="evidence" value="ECO:0007669"/>
    <property type="project" value="UniProtKB-KW"/>
</dbReference>
<dbReference type="Gene3D" id="3.10.310.30">
    <property type="match status" value="1"/>
</dbReference>
<keyword evidence="3" id="KW-1185">Reference proteome</keyword>
<accession>A0ABT8BFN0</accession>
<evidence type="ECO:0000256" key="1">
    <source>
        <dbReference type="SAM" id="MobiDB-lite"/>
    </source>
</evidence>
<proteinExistence type="predicted"/>
<feature type="region of interest" description="Disordered" evidence="1">
    <location>
        <begin position="362"/>
        <end position="384"/>
    </location>
</feature>
<evidence type="ECO:0000313" key="3">
    <source>
        <dbReference type="Proteomes" id="UP001224644"/>
    </source>
</evidence>
<keyword evidence="2" id="KW-0489">Methyltransferase</keyword>